<sequence length="340" mass="33839">MMKTNGLTALAAASCAVLAGCALQQAPLVYSSKISVGVDVTSNPAETPGVSLNVGVKVVDAAYVPVAVASPASQSADQLLRIYAENGRVGDATDMSPLAQEHRARVDNYVQALKAADAASAAVRLAEQRLGSYKADLAGLAQAKGQLAAVPASAALPGELMATLKRIGDASLNAAMAKGAAKDELSPLVDKLIAAYQTKASEQDTQLPALREATTARTKEAAALYPAAAQAAASLQSRKTDALSVFGRFDSSSSVQGSAASAPSATANVIVGKVFSTGLASQNLTEAVRVAAVGACIADALAASVRVASAASAASSVAVTVPPEVASAVASACQMTARGG</sequence>
<name>A0A940YB16_9BURK</name>
<keyword evidence="3" id="KW-1185">Reference proteome</keyword>
<dbReference type="RefSeq" id="WP_210851163.1">
    <property type="nucleotide sequence ID" value="NZ_JAGQDD010000001.1"/>
</dbReference>
<gene>
    <name evidence="2" type="ORF">KAK03_00855</name>
</gene>
<proteinExistence type="predicted"/>
<comment type="caution">
    <text evidence="2">The sequence shown here is derived from an EMBL/GenBank/DDBJ whole genome shotgun (WGS) entry which is preliminary data.</text>
</comment>
<dbReference type="Proteomes" id="UP000676246">
    <property type="component" value="Unassembled WGS sequence"/>
</dbReference>
<keyword evidence="1" id="KW-0732">Signal</keyword>
<accession>A0A940YB16</accession>
<evidence type="ECO:0000313" key="2">
    <source>
        <dbReference type="EMBL" id="MBQ0929015.1"/>
    </source>
</evidence>
<protein>
    <recommendedName>
        <fullName evidence="4">Lipoprotein</fullName>
    </recommendedName>
</protein>
<feature type="chain" id="PRO_5038142062" description="Lipoprotein" evidence="1">
    <location>
        <begin position="20"/>
        <end position="340"/>
    </location>
</feature>
<evidence type="ECO:0000256" key="1">
    <source>
        <dbReference type="SAM" id="SignalP"/>
    </source>
</evidence>
<evidence type="ECO:0000313" key="3">
    <source>
        <dbReference type="Proteomes" id="UP000676246"/>
    </source>
</evidence>
<dbReference type="AlphaFoldDB" id="A0A940YB16"/>
<evidence type="ECO:0008006" key="4">
    <source>
        <dbReference type="Google" id="ProtNLM"/>
    </source>
</evidence>
<organism evidence="2 3">
    <name type="scientific">Ideonella alba</name>
    <dbReference type="NCBI Taxonomy" id="2824118"/>
    <lineage>
        <taxon>Bacteria</taxon>
        <taxon>Pseudomonadati</taxon>
        <taxon>Pseudomonadota</taxon>
        <taxon>Betaproteobacteria</taxon>
        <taxon>Burkholderiales</taxon>
        <taxon>Sphaerotilaceae</taxon>
        <taxon>Ideonella</taxon>
    </lineage>
</organism>
<dbReference type="PROSITE" id="PS51257">
    <property type="entry name" value="PROKAR_LIPOPROTEIN"/>
    <property type="match status" value="1"/>
</dbReference>
<feature type="signal peptide" evidence="1">
    <location>
        <begin position="1"/>
        <end position="19"/>
    </location>
</feature>
<reference evidence="2 3" key="1">
    <citation type="submission" date="2021-04" db="EMBL/GenBank/DDBJ databases">
        <title>The genome sequence of Ideonella sp. 3Y2.</title>
        <authorList>
            <person name="Liu Y."/>
        </authorList>
    </citation>
    <scope>NUCLEOTIDE SEQUENCE [LARGE SCALE GENOMIC DNA]</scope>
    <source>
        <strain evidence="2 3">3Y2</strain>
    </source>
</reference>
<dbReference type="EMBL" id="JAGQDD010000001">
    <property type="protein sequence ID" value="MBQ0929015.1"/>
    <property type="molecule type" value="Genomic_DNA"/>
</dbReference>